<evidence type="ECO:0000256" key="6">
    <source>
        <dbReference type="ARBA" id="ARBA00023027"/>
    </source>
</evidence>
<comment type="caution">
    <text evidence="11">The sequence shown here is derived from an EMBL/GenBank/DDBJ whole genome shotgun (WGS) entry which is preliminary data.</text>
</comment>
<evidence type="ECO:0000256" key="1">
    <source>
        <dbReference type="ARBA" id="ARBA00022598"/>
    </source>
</evidence>
<feature type="domain" description="BRCT" evidence="10">
    <location>
        <begin position="631"/>
        <end position="699"/>
    </location>
</feature>
<dbReference type="SUPFAM" id="SSF56091">
    <property type="entry name" value="DNA ligase/mRNA capping enzyme, catalytic domain"/>
    <property type="match status" value="1"/>
</dbReference>
<evidence type="ECO:0000256" key="9">
    <source>
        <dbReference type="HAMAP-Rule" id="MF_01588"/>
    </source>
</evidence>
<dbReference type="SUPFAM" id="SSF50249">
    <property type="entry name" value="Nucleic acid-binding proteins"/>
    <property type="match status" value="1"/>
</dbReference>
<reference evidence="11" key="1">
    <citation type="journal article" date="2012" name="Science">
        <title>Fermentation, hydrogen, and sulfur metabolism in multiple uncultivated bacterial phyla.</title>
        <authorList>
            <person name="Wrighton K.C."/>
            <person name="Thomas B.C."/>
            <person name="Sharon I."/>
            <person name="Miller C.S."/>
            <person name="Castelle C.J."/>
            <person name="VerBerkmoes N.C."/>
            <person name="Wilkins M.J."/>
            <person name="Hettich R.L."/>
            <person name="Lipton M.S."/>
            <person name="Williams K.H."/>
            <person name="Long P.E."/>
            <person name="Banfield J.F."/>
        </authorList>
    </citation>
    <scope>NUCLEOTIDE SEQUENCE [LARGE SCALE GENOMIC DNA]</scope>
</reference>
<proteinExistence type="inferred from homology"/>
<dbReference type="AlphaFoldDB" id="K2F7E1"/>
<keyword evidence="4 9" id="KW-0227">DNA damage</keyword>
<evidence type="ECO:0000256" key="5">
    <source>
        <dbReference type="ARBA" id="ARBA00022833"/>
    </source>
</evidence>
<evidence type="ECO:0000256" key="7">
    <source>
        <dbReference type="ARBA" id="ARBA00023204"/>
    </source>
</evidence>
<dbReference type="InterPro" id="IPR013839">
    <property type="entry name" value="DNAligase_adenylation"/>
</dbReference>
<dbReference type="GO" id="GO:0046872">
    <property type="term" value="F:metal ion binding"/>
    <property type="evidence" value="ECO:0007669"/>
    <property type="project" value="UniProtKB-KW"/>
</dbReference>
<evidence type="ECO:0000256" key="8">
    <source>
        <dbReference type="ARBA" id="ARBA00034005"/>
    </source>
</evidence>
<keyword evidence="1 9" id="KW-0436">Ligase</keyword>
<dbReference type="Gene3D" id="1.10.150.20">
    <property type="entry name" value="5' to 3' exonuclease, C-terminal subdomain"/>
    <property type="match status" value="2"/>
</dbReference>
<dbReference type="InterPro" id="IPR001679">
    <property type="entry name" value="DNA_ligase"/>
</dbReference>
<dbReference type="SUPFAM" id="SSF47781">
    <property type="entry name" value="RuvA domain 2-like"/>
    <property type="match status" value="1"/>
</dbReference>
<feature type="binding site" evidence="9">
    <location>
        <begin position="48"/>
        <end position="52"/>
    </location>
    <ligand>
        <name>NAD(+)</name>
        <dbReference type="ChEBI" id="CHEBI:57540"/>
    </ligand>
</feature>
<feature type="binding site" evidence="9">
    <location>
        <position position="429"/>
    </location>
    <ligand>
        <name>Zn(2+)</name>
        <dbReference type="ChEBI" id="CHEBI:29105"/>
    </ligand>
</feature>
<keyword evidence="2 9" id="KW-0235">DNA replication</keyword>
<gene>
    <name evidence="9" type="primary">ligA</name>
    <name evidence="11" type="ORF">ACD_4C00067G0003</name>
</gene>
<dbReference type="Pfam" id="PF03120">
    <property type="entry name" value="OB_DNA_ligase"/>
    <property type="match status" value="1"/>
</dbReference>
<protein>
    <recommendedName>
        <fullName evidence="9">DNA ligase</fullName>
        <ecNumber evidence="9">6.5.1.2</ecNumber>
    </recommendedName>
    <alternativeName>
        <fullName evidence="9">Polydeoxyribonucleotide synthase [NAD(+)]</fullName>
    </alternativeName>
</protein>
<comment type="cofactor">
    <cofactor evidence="9">
        <name>Mg(2+)</name>
        <dbReference type="ChEBI" id="CHEBI:18420"/>
    </cofactor>
    <cofactor evidence="9">
        <name>Mn(2+)</name>
        <dbReference type="ChEBI" id="CHEBI:29035"/>
    </cofactor>
</comment>
<dbReference type="SMART" id="SM00532">
    <property type="entry name" value="LIGANc"/>
    <property type="match status" value="1"/>
</dbReference>
<feature type="binding site" evidence="9">
    <location>
        <begin position="96"/>
        <end position="97"/>
    </location>
    <ligand>
        <name>NAD(+)</name>
        <dbReference type="ChEBI" id="CHEBI:57540"/>
    </ligand>
</feature>
<evidence type="ECO:0000256" key="3">
    <source>
        <dbReference type="ARBA" id="ARBA00022723"/>
    </source>
</evidence>
<dbReference type="NCBIfam" id="NF005932">
    <property type="entry name" value="PRK07956.1"/>
    <property type="match status" value="1"/>
</dbReference>
<comment type="similarity">
    <text evidence="9">Belongs to the NAD-dependent DNA ligase family. LigA subfamily.</text>
</comment>
<feature type="active site" description="N6-AMP-lysine intermediate" evidence="9">
    <location>
        <position position="130"/>
    </location>
</feature>
<dbReference type="GO" id="GO:0003911">
    <property type="term" value="F:DNA ligase (NAD+) activity"/>
    <property type="evidence" value="ECO:0007669"/>
    <property type="project" value="UniProtKB-UniRule"/>
</dbReference>
<dbReference type="Pfam" id="PF03119">
    <property type="entry name" value="DNA_ligase_ZBD"/>
    <property type="match status" value="1"/>
</dbReference>
<evidence type="ECO:0000256" key="2">
    <source>
        <dbReference type="ARBA" id="ARBA00022705"/>
    </source>
</evidence>
<comment type="catalytic activity">
    <reaction evidence="8 9">
        <text>NAD(+) + (deoxyribonucleotide)n-3'-hydroxyl + 5'-phospho-(deoxyribonucleotide)m = (deoxyribonucleotide)n+m + AMP + beta-nicotinamide D-nucleotide.</text>
        <dbReference type="EC" id="6.5.1.2"/>
    </reaction>
</comment>
<dbReference type="SUPFAM" id="SSF52113">
    <property type="entry name" value="BRCT domain"/>
    <property type="match status" value="1"/>
</dbReference>
<feature type="binding site" evidence="9">
    <location>
        <position position="335"/>
    </location>
    <ligand>
        <name>NAD(+)</name>
        <dbReference type="ChEBI" id="CHEBI:57540"/>
    </ligand>
</feature>
<dbReference type="PIRSF" id="PIRSF001604">
    <property type="entry name" value="LigA"/>
    <property type="match status" value="1"/>
</dbReference>
<dbReference type="InterPro" id="IPR001357">
    <property type="entry name" value="BRCT_dom"/>
</dbReference>
<dbReference type="EMBL" id="AMFJ01000583">
    <property type="protein sequence ID" value="EKE27061.1"/>
    <property type="molecule type" value="Genomic_DNA"/>
</dbReference>
<dbReference type="Gene3D" id="3.30.470.30">
    <property type="entry name" value="DNA ligase/mRNA capping enzyme"/>
    <property type="match status" value="1"/>
</dbReference>
<dbReference type="PROSITE" id="PS50172">
    <property type="entry name" value="BRCT"/>
    <property type="match status" value="1"/>
</dbReference>
<dbReference type="GO" id="GO:0006260">
    <property type="term" value="P:DNA replication"/>
    <property type="evidence" value="ECO:0007669"/>
    <property type="project" value="UniProtKB-KW"/>
</dbReference>
<dbReference type="Gene3D" id="1.10.287.610">
    <property type="entry name" value="Helix hairpin bin"/>
    <property type="match status" value="1"/>
</dbReference>
<feature type="binding site" evidence="9">
    <location>
        <position position="447"/>
    </location>
    <ligand>
        <name>Zn(2+)</name>
        <dbReference type="ChEBI" id="CHEBI:29105"/>
    </ligand>
</feature>
<dbReference type="InterPro" id="IPR010994">
    <property type="entry name" value="RuvA_2-like"/>
</dbReference>
<keyword evidence="9" id="KW-0464">Manganese</keyword>
<dbReference type="InterPro" id="IPR036420">
    <property type="entry name" value="BRCT_dom_sf"/>
</dbReference>
<feature type="binding site" evidence="9">
    <location>
        <position position="128"/>
    </location>
    <ligand>
        <name>NAD(+)</name>
        <dbReference type="ChEBI" id="CHEBI:57540"/>
    </ligand>
</feature>
<organism evidence="11">
    <name type="scientific">uncultured bacterium</name>
    <name type="common">gcode 4</name>
    <dbReference type="NCBI Taxonomy" id="1234023"/>
    <lineage>
        <taxon>Bacteria</taxon>
        <taxon>environmental samples</taxon>
    </lineage>
</organism>
<dbReference type="InterPro" id="IPR004149">
    <property type="entry name" value="Znf_DNAligase_C4"/>
</dbReference>
<dbReference type="EC" id="6.5.1.2" evidence="9"/>
<feature type="binding site" evidence="9">
    <location>
        <position position="311"/>
    </location>
    <ligand>
        <name>NAD(+)</name>
        <dbReference type="ChEBI" id="CHEBI:57540"/>
    </ligand>
</feature>
<dbReference type="InterPro" id="IPR012340">
    <property type="entry name" value="NA-bd_OB-fold"/>
</dbReference>
<dbReference type="Gene3D" id="6.20.10.30">
    <property type="match status" value="1"/>
</dbReference>
<evidence type="ECO:0000259" key="10">
    <source>
        <dbReference type="PROSITE" id="PS50172"/>
    </source>
</evidence>
<dbReference type="Gene3D" id="2.40.50.140">
    <property type="entry name" value="Nucleic acid-binding proteins"/>
    <property type="match status" value="1"/>
</dbReference>
<dbReference type="HAMAP" id="MF_01588">
    <property type="entry name" value="DNA_ligase_A"/>
    <property type="match status" value="1"/>
</dbReference>
<dbReference type="InterPro" id="IPR013840">
    <property type="entry name" value="DNAligase_N"/>
</dbReference>
<evidence type="ECO:0000256" key="4">
    <source>
        <dbReference type="ARBA" id="ARBA00022763"/>
    </source>
</evidence>
<evidence type="ECO:0000313" key="11">
    <source>
        <dbReference type="EMBL" id="EKE27061.1"/>
    </source>
</evidence>
<keyword evidence="9" id="KW-0460">Magnesium</keyword>
<sequence length="699" mass="84546">MLENLLEKSKYYLNNKSNLTIEEIPWLQEIIREHNILYYNHESPIISDKDYDELFRILKELEEKFEVFDLNSPTKRIDVLTSKQFKKGAHRYPMISLDNTYDADDLKDFNKRILNILKKDIDISYVIELKFDWLWMSLTYKDWKLVRALTRWNWIEWEDITINALQIKNIPKTIPFKDEEIEIRWEVIMPIEEFLELNRKRKEVEWKIFANPRNAASGSLRQLNYKITKERNLEFFAYSFPYLENDKNRQIFLWNKIETYANYIEILREFWFSTSPYFHITRNIDEVVEEIEKQTQNKPIFEFDIDWLVIKTNDLSKWNQLWTTEHHPRYAIAYKFPATNVRTKVLDIEHSVWRTWIITPIAHLDPVNVSWVIVSRATLHNYDELTKKDVRINDEVFIVRAWEVIPEIISSIKEVRTWNETIVNPPEICPSCDTRLKKDEWKVAWYCPNKKLCPAQTLWSLISFSSKHWANIDWLWDKIIELFVGLWFITDFTSIYHLENYKDQILSLEWFETKKTENLLRSIEDSRNMNLANFFVALGIPQVWKKTWKILASYIFEKMDSSKTSLEEILFSLNPEELQEIKDIWPIWAHSIVYYFEGYENLVKDLLKEINIIIPKKSEEVLEFLKLSWKSFCVTWSFEKISRDEIHKIIEDNGWETRSSVSKNLDYLIVWTEAWSKLQKAQELWVKVLSLEEFYRLLD</sequence>
<dbReference type="InterPro" id="IPR004150">
    <property type="entry name" value="NAD_DNA_ligase_OB"/>
</dbReference>
<dbReference type="GO" id="GO:0006281">
    <property type="term" value="P:DNA repair"/>
    <property type="evidence" value="ECO:0007669"/>
    <property type="project" value="UniProtKB-KW"/>
</dbReference>
<feature type="binding site" evidence="9">
    <location>
        <position position="151"/>
    </location>
    <ligand>
        <name>NAD(+)</name>
        <dbReference type="ChEBI" id="CHEBI:57540"/>
    </ligand>
</feature>
<keyword evidence="5 9" id="KW-0862">Zinc</keyword>
<feature type="binding site" evidence="9">
    <location>
        <position position="186"/>
    </location>
    <ligand>
        <name>NAD(+)</name>
        <dbReference type="ChEBI" id="CHEBI:57540"/>
    </ligand>
</feature>
<name>K2F7E1_9BACT</name>
<comment type="function">
    <text evidence="9">DNA ligase that catalyzes the formation of phosphodiester linkages between 5'-phosphoryl and 3'-hydroxyl groups in double-stranded DNA using NAD as a coenzyme and as the energy source for the reaction. It is essential for DNA replication and repair of damaged DNA.</text>
</comment>
<dbReference type="NCBIfam" id="TIGR00575">
    <property type="entry name" value="dnlj"/>
    <property type="match status" value="1"/>
</dbReference>
<dbReference type="Pfam" id="PF01653">
    <property type="entry name" value="DNA_ligase_aden"/>
    <property type="match status" value="1"/>
</dbReference>
<dbReference type="CDD" id="cd00114">
    <property type="entry name" value="LIGANc"/>
    <property type="match status" value="1"/>
</dbReference>
<dbReference type="CDD" id="cd17748">
    <property type="entry name" value="BRCT_DNA_ligase_like"/>
    <property type="match status" value="1"/>
</dbReference>
<keyword evidence="6 9" id="KW-0520">NAD</keyword>
<accession>K2F7E1</accession>
<dbReference type="Gene3D" id="3.40.50.10190">
    <property type="entry name" value="BRCT domain"/>
    <property type="match status" value="1"/>
</dbReference>
<keyword evidence="7 9" id="KW-0234">DNA repair</keyword>
<feature type="binding site" evidence="9">
    <location>
        <position position="432"/>
    </location>
    <ligand>
        <name>Zn(2+)</name>
        <dbReference type="ChEBI" id="CHEBI:29105"/>
    </ligand>
</feature>
<dbReference type="Pfam" id="PF00533">
    <property type="entry name" value="BRCT"/>
    <property type="match status" value="1"/>
</dbReference>
<feature type="binding site" evidence="9">
    <location>
        <position position="453"/>
    </location>
    <ligand>
        <name>Zn(2+)</name>
        <dbReference type="ChEBI" id="CHEBI:29105"/>
    </ligand>
</feature>
<keyword evidence="3 9" id="KW-0479">Metal-binding</keyword>